<evidence type="ECO:0000313" key="3">
    <source>
        <dbReference type="Proteomes" id="UP000029121"/>
    </source>
</evidence>
<gene>
    <name evidence="2" type="ORF">CARUB_v10021775mg</name>
</gene>
<protein>
    <recommendedName>
        <fullName evidence="4">Angiotensin-converting enzyme 2</fullName>
    </recommendedName>
</protein>
<evidence type="ECO:0000256" key="1">
    <source>
        <dbReference type="SAM" id="MobiDB-lite"/>
    </source>
</evidence>
<dbReference type="OrthoDB" id="509052at2759"/>
<evidence type="ECO:0000313" key="2">
    <source>
        <dbReference type="EMBL" id="EOA34262.1"/>
    </source>
</evidence>
<dbReference type="Proteomes" id="UP000029121">
    <property type="component" value="Unassembled WGS sequence"/>
</dbReference>
<dbReference type="KEGG" id="crb:17894672"/>
<dbReference type="eggNOG" id="ENOG502S3ZQ">
    <property type="taxonomic scope" value="Eukaryota"/>
</dbReference>
<dbReference type="PANTHER" id="PTHR31871:SF58">
    <property type="entry name" value="ANGIOTENSIN-CONVERTING ENZYME 2"/>
    <property type="match status" value="1"/>
</dbReference>
<feature type="compositionally biased region" description="Basic and acidic residues" evidence="1">
    <location>
        <begin position="65"/>
        <end position="80"/>
    </location>
</feature>
<sequence length="94" mass="10794">MCDCSSPAAFIHMVQHMIETCLVFNMNKEECMEALSKNANINPIITSTVWKELAKENKEFFETYEQKHTKNKPMSEEETNKMIQNIISSGSSDD</sequence>
<dbReference type="Pfam" id="PF09713">
    <property type="entry name" value="A_thal_3526"/>
    <property type="match status" value="1"/>
</dbReference>
<dbReference type="EMBL" id="KB870806">
    <property type="protein sequence ID" value="EOA34262.1"/>
    <property type="molecule type" value="Genomic_DNA"/>
</dbReference>
<dbReference type="NCBIfam" id="TIGR01589">
    <property type="entry name" value="A_thal_3526"/>
    <property type="match status" value="1"/>
</dbReference>
<dbReference type="AlphaFoldDB" id="R0GEM5"/>
<accession>R0GEM5</accession>
<dbReference type="InterPro" id="IPR006476">
    <property type="entry name" value="CHP01589_pln"/>
</dbReference>
<name>R0GEM5_9BRAS</name>
<evidence type="ECO:0008006" key="4">
    <source>
        <dbReference type="Google" id="ProtNLM"/>
    </source>
</evidence>
<feature type="compositionally biased region" description="Polar residues" evidence="1">
    <location>
        <begin position="81"/>
        <end position="94"/>
    </location>
</feature>
<feature type="region of interest" description="Disordered" evidence="1">
    <location>
        <begin position="65"/>
        <end position="94"/>
    </location>
</feature>
<keyword evidence="3" id="KW-1185">Reference proteome</keyword>
<organism evidence="2 3">
    <name type="scientific">Capsella rubella</name>
    <dbReference type="NCBI Taxonomy" id="81985"/>
    <lineage>
        <taxon>Eukaryota</taxon>
        <taxon>Viridiplantae</taxon>
        <taxon>Streptophyta</taxon>
        <taxon>Embryophyta</taxon>
        <taxon>Tracheophyta</taxon>
        <taxon>Spermatophyta</taxon>
        <taxon>Magnoliopsida</taxon>
        <taxon>eudicotyledons</taxon>
        <taxon>Gunneridae</taxon>
        <taxon>Pentapetalae</taxon>
        <taxon>rosids</taxon>
        <taxon>malvids</taxon>
        <taxon>Brassicales</taxon>
        <taxon>Brassicaceae</taxon>
        <taxon>Camelineae</taxon>
        <taxon>Capsella</taxon>
    </lineage>
</organism>
<proteinExistence type="predicted"/>
<dbReference type="PANTHER" id="PTHR31871">
    <property type="entry name" value="OS02G0137100 PROTEIN"/>
    <property type="match status" value="1"/>
</dbReference>
<reference evidence="3" key="1">
    <citation type="journal article" date="2013" name="Nat. Genet.">
        <title>The Capsella rubella genome and the genomic consequences of rapid mating system evolution.</title>
        <authorList>
            <person name="Slotte T."/>
            <person name="Hazzouri K.M."/>
            <person name="Agren J.A."/>
            <person name="Koenig D."/>
            <person name="Maumus F."/>
            <person name="Guo Y.L."/>
            <person name="Steige K."/>
            <person name="Platts A.E."/>
            <person name="Escobar J.S."/>
            <person name="Newman L.K."/>
            <person name="Wang W."/>
            <person name="Mandakova T."/>
            <person name="Vello E."/>
            <person name="Smith L.M."/>
            <person name="Henz S.R."/>
            <person name="Steffen J."/>
            <person name="Takuno S."/>
            <person name="Brandvain Y."/>
            <person name="Coop G."/>
            <person name="Andolfatto P."/>
            <person name="Hu T.T."/>
            <person name="Blanchette M."/>
            <person name="Clark R.M."/>
            <person name="Quesneville H."/>
            <person name="Nordborg M."/>
            <person name="Gaut B.S."/>
            <person name="Lysak M.A."/>
            <person name="Jenkins J."/>
            <person name="Grimwood J."/>
            <person name="Chapman J."/>
            <person name="Prochnik S."/>
            <person name="Shu S."/>
            <person name="Rokhsar D."/>
            <person name="Schmutz J."/>
            <person name="Weigel D."/>
            <person name="Wright S.I."/>
        </authorList>
    </citation>
    <scope>NUCLEOTIDE SEQUENCE [LARGE SCALE GENOMIC DNA]</scope>
    <source>
        <strain evidence="3">cv. Monte Gargano</strain>
    </source>
</reference>